<dbReference type="EMBL" id="VKDK01000006">
    <property type="protein sequence ID" value="TRX62403.1"/>
    <property type="molecule type" value="Genomic_DNA"/>
</dbReference>
<evidence type="ECO:0000313" key="2">
    <source>
        <dbReference type="Proteomes" id="UP000320443"/>
    </source>
</evidence>
<comment type="caution">
    <text evidence="1">The sequence shown here is derived from an EMBL/GenBank/DDBJ whole genome shotgun (WGS) entry which is preliminary data.</text>
</comment>
<sequence>MAFEFRTCDKVHYTVEESLLSGYTHDMIFWPVDGSIQSAHIVPLNTRSSARAWLAADEYAQFSHDQILKWCERDQEATREADFQLNRELYT</sequence>
<dbReference type="Proteomes" id="UP000320443">
    <property type="component" value="Unassembled WGS sequence"/>
</dbReference>
<organism evidence="1 2">
    <name type="scientific">Corynebacterium hiratae</name>
    <dbReference type="NCBI Taxonomy" id="3139423"/>
    <lineage>
        <taxon>Bacteria</taxon>
        <taxon>Bacillati</taxon>
        <taxon>Actinomycetota</taxon>
        <taxon>Actinomycetes</taxon>
        <taxon>Mycobacteriales</taxon>
        <taxon>Corynebacteriaceae</taxon>
        <taxon>Corynebacterium</taxon>
    </lineage>
</organism>
<accession>A0A553FYS8</accession>
<name>A0A553FYS8_9CORY</name>
<protein>
    <submittedName>
        <fullName evidence="1">Uncharacterized protein</fullName>
    </submittedName>
</protein>
<proteinExistence type="predicted"/>
<gene>
    <name evidence="1" type="ORF">FNY97_05380</name>
</gene>
<evidence type="ECO:0000313" key="1">
    <source>
        <dbReference type="EMBL" id="TRX62403.1"/>
    </source>
</evidence>
<dbReference type="AlphaFoldDB" id="A0A553FYS8"/>
<dbReference type="RefSeq" id="WP_144013319.1">
    <property type="nucleotide sequence ID" value="NZ_VKDK01000006.1"/>
</dbReference>
<reference evidence="1 2" key="1">
    <citation type="submission" date="2019-07" db="EMBL/GenBank/DDBJ databases">
        <title>Draft genome of C. aurimucosum strain 2274.</title>
        <authorList>
            <person name="Pacheco L.G.C."/>
            <person name="Aguiar E.R.G.R."/>
            <person name="Santos C.S."/>
            <person name="Rocha D.J.P.G."/>
            <person name="Sant'Anna L.O."/>
            <person name="Mattos-Guaraldi A.L."/>
            <person name="Santos L.S."/>
        </authorList>
    </citation>
    <scope>NUCLEOTIDE SEQUENCE [LARGE SCALE GENOMIC DNA]</scope>
    <source>
        <strain evidence="1 2">2274</strain>
    </source>
</reference>
<keyword evidence="2" id="KW-1185">Reference proteome</keyword>